<evidence type="ECO:0000256" key="1">
    <source>
        <dbReference type="SAM" id="Phobius"/>
    </source>
</evidence>
<dbReference type="AlphaFoldDB" id="A0A7X9HSE3"/>
<sequence>MKTIIGSIIGALVWYFLLMVVYLGGPVMPVVTANGGTAEVRGFAISGLREVDVEEDSLVDFYVDFHNNDNSSISISFSGGNIPALGTTSLGDNSYIIHTRLSKGSSFGINSKTTAREREDVEVSISCPDQCKLKSHPTMLGWILSFIPGMFLGSMWGAVWSDDEGEKQNWKRKLTKS</sequence>
<accession>A0A7X9HSE3</accession>
<comment type="caution">
    <text evidence="2">The sequence shown here is derived from an EMBL/GenBank/DDBJ whole genome shotgun (WGS) entry which is preliminary data.</text>
</comment>
<evidence type="ECO:0000313" key="3">
    <source>
        <dbReference type="Proteomes" id="UP000590542"/>
    </source>
</evidence>
<keyword evidence="1" id="KW-0812">Transmembrane</keyword>
<keyword evidence="1" id="KW-1133">Transmembrane helix</keyword>
<dbReference type="Proteomes" id="UP000590542">
    <property type="component" value="Unassembled WGS sequence"/>
</dbReference>
<dbReference type="EMBL" id="JAAZNV010000007">
    <property type="protein sequence ID" value="NMB91563.1"/>
    <property type="molecule type" value="Genomic_DNA"/>
</dbReference>
<protein>
    <submittedName>
        <fullName evidence="2">Uncharacterized protein</fullName>
    </submittedName>
</protein>
<organism evidence="2 3">
    <name type="scientific">candidate division WWE3 bacterium</name>
    <dbReference type="NCBI Taxonomy" id="2053526"/>
    <lineage>
        <taxon>Bacteria</taxon>
        <taxon>Katanobacteria</taxon>
    </lineage>
</organism>
<name>A0A7X9HSE3_UNCKA</name>
<reference evidence="2 3" key="1">
    <citation type="journal article" date="2020" name="Biotechnol. Biofuels">
        <title>New insights from the biogas microbiome by comprehensive genome-resolved metagenomics of nearly 1600 species originating from multiple anaerobic digesters.</title>
        <authorList>
            <person name="Campanaro S."/>
            <person name="Treu L."/>
            <person name="Rodriguez-R L.M."/>
            <person name="Kovalovszki A."/>
            <person name="Ziels R.M."/>
            <person name="Maus I."/>
            <person name="Zhu X."/>
            <person name="Kougias P.G."/>
            <person name="Basile A."/>
            <person name="Luo G."/>
            <person name="Schluter A."/>
            <person name="Konstantinidis K.T."/>
            <person name="Angelidaki I."/>
        </authorList>
    </citation>
    <scope>NUCLEOTIDE SEQUENCE [LARGE SCALE GENOMIC DNA]</scope>
    <source>
        <strain evidence="2">AS27yjCOA_202</strain>
    </source>
</reference>
<feature type="transmembrane region" description="Helical" evidence="1">
    <location>
        <begin position="6"/>
        <end position="25"/>
    </location>
</feature>
<keyword evidence="1" id="KW-0472">Membrane</keyword>
<feature type="transmembrane region" description="Helical" evidence="1">
    <location>
        <begin position="140"/>
        <end position="160"/>
    </location>
</feature>
<gene>
    <name evidence="2" type="ORF">GYA37_01795</name>
</gene>
<evidence type="ECO:0000313" key="2">
    <source>
        <dbReference type="EMBL" id="NMB91563.1"/>
    </source>
</evidence>
<proteinExistence type="predicted"/>